<dbReference type="EMBL" id="FXTB01000001">
    <property type="protein sequence ID" value="SMO36972.1"/>
    <property type="molecule type" value="Genomic_DNA"/>
</dbReference>
<accession>A0A521AQ83</accession>
<organism evidence="1 2">
    <name type="scientific">Saccharicrinis carchari</name>
    <dbReference type="NCBI Taxonomy" id="1168039"/>
    <lineage>
        <taxon>Bacteria</taxon>
        <taxon>Pseudomonadati</taxon>
        <taxon>Bacteroidota</taxon>
        <taxon>Bacteroidia</taxon>
        <taxon>Marinilabiliales</taxon>
        <taxon>Marinilabiliaceae</taxon>
        <taxon>Saccharicrinis</taxon>
    </lineage>
</organism>
<dbReference type="RefSeq" id="WP_142531716.1">
    <property type="nucleotide sequence ID" value="NZ_FXTB01000001.1"/>
</dbReference>
<reference evidence="1 2" key="1">
    <citation type="submission" date="2017-05" db="EMBL/GenBank/DDBJ databases">
        <authorList>
            <person name="Varghese N."/>
            <person name="Submissions S."/>
        </authorList>
    </citation>
    <scope>NUCLEOTIDE SEQUENCE [LARGE SCALE GENOMIC DNA]</scope>
    <source>
        <strain evidence="1 2">DSM 27040</strain>
    </source>
</reference>
<gene>
    <name evidence="1" type="ORF">SAMN06265379_101325</name>
</gene>
<name>A0A521AQ83_SACCC</name>
<proteinExistence type="predicted"/>
<sequence length="209" mass="23596">MKTVIQIVLVIAIIALGYFCVESINRPIRFIKNQKMRSEAVIKRLKDIRTAEIAYKSTKEKFTGNFDSLIHFVKNDSLKLVKKEGSLSDSLIEAGWTEEKALELGMIKRDTMLVSVLDSLFGKQYPIDSLRYVPFTDGEEFILEAGVVETGSGVKVQVFEAKVHNNVYLNGLEQQEIDNMSDKTLKLERYPGLKVGSLTETNNNAGNWE</sequence>
<dbReference type="Proteomes" id="UP000319040">
    <property type="component" value="Unassembled WGS sequence"/>
</dbReference>
<evidence type="ECO:0000313" key="1">
    <source>
        <dbReference type="EMBL" id="SMO36972.1"/>
    </source>
</evidence>
<keyword evidence="2" id="KW-1185">Reference proteome</keyword>
<dbReference type="AlphaFoldDB" id="A0A521AQ83"/>
<protein>
    <submittedName>
        <fullName evidence="1">Uncharacterized protein</fullName>
    </submittedName>
</protein>
<evidence type="ECO:0000313" key="2">
    <source>
        <dbReference type="Proteomes" id="UP000319040"/>
    </source>
</evidence>
<dbReference type="OrthoDB" id="1466422at2"/>